<sequence>MKKKNLILIITTLLLMVTAPAAAADCVGCHRTVTPGAVADWELSRHAANDVGCDVCHGDGHSSAADVSRVALPTPDTCNACHEDQVTQYGKGKHAVAWAAMKAMPTIHWQPVELIDGMKGCGGCHKIGVKSDDEIKALKEGGSMFGHGSCDSCHTRHLFSAEEARQPEACRTCHMGFDHPQWEMYSSSKHGVRQQLKSKGVLSENAAAPTCQTCHMQDGNHEVRTAWGFLAVRLPLPEDKQWAADQVTILQALGVLDPEGNPTGRLDVVKAADVARLTQEDFDRERNKMIATCGGCHSENFAKAELAKGDQMIRHVDRLLAEAITIIADLYKDGVLEKPEGYASAFPDLLTFHDSPTPIENQLFVMHMKHRMRAFQGAFHANPDYALWYGWSEMKRDIVEIREMAKEMRANHKEEAP</sequence>
<evidence type="ECO:0000256" key="2">
    <source>
        <dbReference type="SAM" id="SignalP"/>
    </source>
</evidence>
<evidence type="ECO:0000313" key="4">
    <source>
        <dbReference type="Proteomes" id="UP000648239"/>
    </source>
</evidence>
<dbReference type="GO" id="GO:0016491">
    <property type="term" value="F:oxidoreductase activity"/>
    <property type="evidence" value="ECO:0007669"/>
    <property type="project" value="TreeGrafter"/>
</dbReference>
<dbReference type="PANTHER" id="PTHR35038">
    <property type="entry name" value="DISSIMILATORY SULFITE REDUCTASE SIRA"/>
    <property type="match status" value="1"/>
</dbReference>
<dbReference type="Pfam" id="PF13447">
    <property type="entry name" value="Multi-haem_cyto"/>
    <property type="match status" value="2"/>
</dbReference>
<dbReference type="InterPro" id="IPR051829">
    <property type="entry name" value="Multiheme_Cytochr_ET"/>
</dbReference>
<dbReference type="SUPFAM" id="SSF48695">
    <property type="entry name" value="Multiheme cytochromes"/>
    <property type="match status" value="1"/>
</dbReference>
<feature type="chain" id="PRO_5035178907" evidence="2">
    <location>
        <begin position="24"/>
        <end position="417"/>
    </location>
</feature>
<dbReference type="Gene3D" id="1.20.850.10">
    <property type="entry name" value="Hydroxylamine Oxidoreductase, Chain A, domain 2"/>
    <property type="match status" value="1"/>
</dbReference>
<reference evidence="3 4" key="1">
    <citation type="submission" date="2020-08" db="EMBL/GenBank/DDBJ databases">
        <title>Acidobacteriota in marine sediments use diverse sulfur dissimilation pathways.</title>
        <authorList>
            <person name="Wasmund K."/>
        </authorList>
    </citation>
    <scope>NUCLEOTIDE SEQUENCE [LARGE SCALE GENOMIC DNA]</scope>
    <source>
        <strain evidence="3">MAG AM4</strain>
    </source>
</reference>
<dbReference type="InterPro" id="IPR036280">
    <property type="entry name" value="Multihaem_cyt_sf"/>
</dbReference>
<dbReference type="Gene3D" id="1.10.780.10">
    <property type="entry name" value="Hydroxylamine Oxidoreductase, Chain A, domain 1"/>
    <property type="match status" value="1"/>
</dbReference>
<keyword evidence="1 2" id="KW-0732">Signal</keyword>
<organism evidence="3 4">
    <name type="scientific">Candidatus Polarisedimenticola svalbardensis</name>
    <dbReference type="NCBI Taxonomy" id="2886004"/>
    <lineage>
        <taxon>Bacteria</taxon>
        <taxon>Pseudomonadati</taxon>
        <taxon>Acidobacteriota</taxon>
        <taxon>Candidatus Polarisedimenticolia</taxon>
        <taxon>Candidatus Polarisedimenticolales</taxon>
        <taxon>Candidatus Polarisedimenticolaceae</taxon>
        <taxon>Candidatus Polarisedimenticola</taxon>
    </lineage>
</organism>
<dbReference type="EMBL" id="JACXWD010000009">
    <property type="protein sequence ID" value="MBD3867372.1"/>
    <property type="molecule type" value="Genomic_DNA"/>
</dbReference>
<dbReference type="AlphaFoldDB" id="A0A8J6XRS6"/>
<protein>
    <submittedName>
        <fullName evidence="3">Cytochrome C</fullName>
    </submittedName>
</protein>
<evidence type="ECO:0000313" key="3">
    <source>
        <dbReference type="EMBL" id="MBD3867372.1"/>
    </source>
</evidence>
<dbReference type="Proteomes" id="UP000648239">
    <property type="component" value="Unassembled WGS sequence"/>
</dbReference>
<gene>
    <name evidence="3" type="ORF">IFK94_04520</name>
</gene>
<comment type="caution">
    <text evidence="3">The sequence shown here is derived from an EMBL/GenBank/DDBJ whole genome shotgun (WGS) entry which is preliminary data.</text>
</comment>
<proteinExistence type="predicted"/>
<evidence type="ECO:0000256" key="1">
    <source>
        <dbReference type="ARBA" id="ARBA00022729"/>
    </source>
</evidence>
<accession>A0A8J6XRS6</accession>
<name>A0A8J6XRS6_9BACT</name>
<dbReference type="PANTHER" id="PTHR35038:SF8">
    <property type="entry name" value="C-TYPE POLYHEME CYTOCHROME OMCC"/>
    <property type="match status" value="1"/>
</dbReference>
<feature type="signal peptide" evidence="2">
    <location>
        <begin position="1"/>
        <end position="23"/>
    </location>
</feature>
<dbReference type="CDD" id="cd08168">
    <property type="entry name" value="Cytochrom_C3"/>
    <property type="match status" value="1"/>
</dbReference>